<evidence type="ECO:0000256" key="1">
    <source>
        <dbReference type="ARBA" id="ARBA00004193"/>
    </source>
</evidence>
<evidence type="ECO:0000259" key="7">
    <source>
        <dbReference type="Pfam" id="PF02608"/>
    </source>
</evidence>
<dbReference type="SUPFAM" id="SSF53822">
    <property type="entry name" value="Periplasmic binding protein-like I"/>
    <property type="match status" value="1"/>
</dbReference>
<reference evidence="8" key="1">
    <citation type="journal article" date="2014" name="Int. J. Syst. Evol. Microbiol.">
        <title>Complete genome sequence of Corynebacterium casei LMG S-19264T (=DSM 44701T), isolated from a smear-ripened cheese.</title>
        <authorList>
            <consortium name="US DOE Joint Genome Institute (JGI-PGF)"/>
            <person name="Walter F."/>
            <person name="Albersmeier A."/>
            <person name="Kalinowski J."/>
            <person name="Ruckert C."/>
        </authorList>
    </citation>
    <scope>NUCLEOTIDE SEQUENCE</scope>
    <source>
        <strain evidence="8">CGMCC 1.12754</strain>
    </source>
</reference>
<evidence type="ECO:0000256" key="4">
    <source>
        <dbReference type="ARBA" id="ARBA00022729"/>
    </source>
</evidence>
<dbReference type="Gene3D" id="3.40.50.2300">
    <property type="match status" value="2"/>
</dbReference>
<keyword evidence="9" id="KW-1185">Reference proteome</keyword>
<evidence type="ECO:0000256" key="3">
    <source>
        <dbReference type="ARBA" id="ARBA00022475"/>
    </source>
</evidence>
<proteinExistence type="inferred from homology"/>
<dbReference type="InterPro" id="IPR050957">
    <property type="entry name" value="BMP_lipoprotein"/>
</dbReference>
<evidence type="ECO:0000313" key="9">
    <source>
        <dbReference type="Proteomes" id="UP000622860"/>
    </source>
</evidence>
<keyword evidence="4" id="KW-0732">Signal</keyword>
<keyword evidence="5" id="KW-0472">Membrane</keyword>
<keyword evidence="3" id="KW-1003">Cell membrane</keyword>
<dbReference type="EMBL" id="BMFR01000007">
    <property type="protein sequence ID" value="GGG75659.1"/>
    <property type="molecule type" value="Genomic_DNA"/>
</dbReference>
<comment type="subcellular location">
    <subcellularLocation>
        <location evidence="1">Cell membrane</location>
        <topology evidence="1">Lipid-anchor</topology>
    </subcellularLocation>
</comment>
<protein>
    <submittedName>
        <fullName evidence="8">Transcriptional activator protein med</fullName>
    </submittedName>
</protein>
<keyword evidence="6" id="KW-0449">Lipoprotein</keyword>
<organism evidence="8 9">
    <name type="scientific">Virgibacillus oceani</name>
    <dbReference type="NCBI Taxonomy" id="1479511"/>
    <lineage>
        <taxon>Bacteria</taxon>
        <taxon>Bacillati</taxon>
        <taxon>Bacillota</taxon>
        <taxon>Bacilli</taxon>
        <taxon>Bacillales</taxon>
        <taxon>Bacillaceae</taxon>
        <taxon>Virgibacillus</taxon>
    </lineage>
</organism>
<reference evidence="8" key="2">
    <citation type="submission" date="2020-09" db="EMBL/GenBank/DDBJ databases">
        <authorList>
            <person name="Sun Q."/>
            <person name="Zhou Y."/>
        </authorList>
    </citation>
    <scope>NUCLEOTIDE SEQUENCE</scope>
    <source>
        <strain evidence="8">CGMCC 1.12754</strain>
    </source>
</reference>
<evidence type="ECO:0000313" key="8">
    <source>
        <dbReference type="EMBL" id="GGG75659.1"/>
    </source>
</evidence>
<dbReference type="Proteomes" id="UP000622860">
    <property type="component" value="Unassembled WGS sequence"/>
</dbReference>
<dbReference type="Pfam" id="PF02608">
    <property type="entry name" value="Bmp"/>
    <property type="match status" value="1"/>
</dbReference>
<dbReference type="AlphaFoldDB" id="A0A917HDL0"/>
<dbReference type="PANTHER" id="PTHR34296">
    <property type="entry name" value="TRANSCRIPTIONAL ACTIVATOR PROTEIN MED"/>
    <property type="match status" value="1"/>
</dbReference>
<gene>
    <name evidence="8" type="primary">med</name>
    <name evidence="8" type="ORF">GCM10011398_20660</name>
</gene>
<dbReference type="InterPro" id="IPR028082">
    <property type="entry name" value="Peripla_BP_I"/>
</dbReference>
<dbReference type="GO" id="GO:0005886">
    <property type="term" value="C:plasma membrane"/>
    <property type="evidence" value="ECO:0007669"/>
    <property type="project" value="UniProtKB-SubCell"/>
</dbReference>
<name>A0A917HDL0_9BACI</name>
<sequence length="321" mass="35955">MKKLFILSLLAFGFILLSGCGSYFEKDNIQKVGMLVEDSIHDQAWGKKGYKGLLSISEEFDVDVYFKEGIKTQQDVTDAVDEFVNNGVNLIFGHSNTYGKFFVDIAQAYPDVQFVYFNGGYSAENVTSLNFNSHAMGFFGGMVAGAMTTTNQVGIIAAYEWQPEIEGFYEGVKYRNPSAEVHIQYVNNWSDKGTAMKMYQAMLENDMDVIYPAGDSYSVDIIKQANKDGIYAIGYVSDQSDIAESTVLTSTVQHVDKLYELVAEKFNEKELKGDILTFDFQDDVITLGNYSPEVPEDLQDEINEAIDDYIDTGLLPNELEK</sequence>
<feature type="domain" description="ABC transporter substrate-binding protein PnrA-like" evidence="7">
    <location>
        <begin position="29"/>
        <end position="313"/>
    </location>
</feature>
<accession>A0A917HDL0</accession>
<comment type="similarity">
    <text evidence="2">Belongs to the BMP lipoprotein family.</text>
</comment>
<dbReference type="CDD" id="cd06353">
    <property type="entry name" value="PBP1_Med-like"/>
    <property type="match status" value="1"/>
</dbReference>
<dbReference type="PROSITE" id="PS51257">
    <property type="entry name" value="PROKAR_LIPOPROTEIN"/>
    <property type="match status" value="1"/>
</dbReference>
<evidence type="ECO:0000256" key="2">
    <source>
        <dbReference type="ARBA" id="ARBA00008610"/>
    </source>
</evidence>
<evidence type="ECO:0000256" key="5">
    <source>
        <dbReference type="ARBA" id="ARBA00023136"/>
    </source>
</evidence>
<dbReference type="PANTHER" id="PTHR34296:SF2">
    <property type="entry name" value="ABC TRANSPORTER GUANOSINE-BINDING PROTEIN NUPN"/>
    <property type="match status" value="1"/>
</dbReference>
<comment type="caution">
    <text evidence="8">The sequence shown here is derived from an EMBL/GenBank/DDBJ whole genome shotgun (WGS) entry which is preliminary data.</text>
</comment>
<dbReference type="InterPro" id="IPR003760">
    <property type="entry name" value="PnrA-like"/>
</dbReference>
<evidence type="ECO:0000256" key="6">
    <source>
        <dbReference type="ARBA" id="ARBA00023288"/>
    </source>
</evidence>